<dbReference type="GO" id="GO:0070979">
    <property type="term" value="P:protein K11-linked ubiquitination"/>
    <property type="evidence" value="ECO:0007669"/>
    <property type="project" value="TreeGrafter"/>
</dbReference>
<keyword evidence="2" id="KW-1133">Transmembrane helix</keyword>
<dbReference type="GO" id="GO:0007091">
    <property type="term" value="P:metaphase/anaphase transition of mitotic cell cycle"/>
    <property type="evidence" value="ECO:0007669"/>
    <property type="project" value="TreeGrafter"/>
</dbReference>
<dbReference type="OrthoDB" id="5581181at2759"/>
<evidence type="ECO:0000256" key="1">
    <source>
        <dbReference type="SAM" id="MobiDB-lite"/>
    </source>
</evidence>
<dbReference type="AlphaFoldDB" id="X6P705"/>
<comment type="caution">
    <text evidence="3">The sequence shown here is derived from an EMBL/GenBank/DDBJ whole genome shotgun (WGS) entry which is preliminary data.</text>
</comment>
<evidence type="ECO:0000313" key="4">
    <source>
        <dbReference type="Proteomes" id="UP000023152"/>
    </source>
</evidence>
<proteinExistence type="predicted"/>
<name>X6P705_RETFI</name>
<feature type="compositionally biased region" description="Polar residues" evidence="1">
    <location>
        <begin position="556"/>
        <end position="569"/>
    </location>
</feature>
<organism evidence="3 4">
    <name type="scientific">Reticulomyxa filosa</name>
    <dbReference type="NCBI Taxonomy" id="46433"/>
    <lineage>
        <taxon>Eukaryota</taxon>
        <taxon>Sar</taxon>
        <taxon>Rhizaria</taxon>
        <taxon>Retaria</taxon>
        <taxon>Foraminifera</taxon>
        <taxon>Monothalamids</taxon>
        <taxon>Reticulomyxidae</taxon>
        <taxon>Reticulomyxa</taxon>
    </lineage>
</organism>
<feature type="region of interest" description="Disordered" evidence="1">
    <location>
        <begin position="294"/>
        <end position="351"/>
    </location>
</feature>
<feature type="transmembrane region" description="Helical" evidence="2">
    <location>
        <begin position="242"/>
        <end position="260"/>
    </location>
</feature>
<protein>
    <submittedName>
        <fullName evidence="3">Uncharacterized protein</fullName>
    </submittedName>
</protein>
<feature type="transmembrane region" description="Helical" evidence="2">
    <location>
        <begin position="447"/>
        <end position="467"/>
    </location>
</feature>
<feature type="compositionally biased region" description="Acidic residues" evidence="1">
    <location>
        <begin position="570"/>
        <end position="579"/>
    </location>
</feature>
<keyword evidence="2" id="KW-0812">Transmembrane</keyword>
<evidence type="ECO:0000313" key="3">
    <source>
        <dbReference type="EMBL" id="ETO33402.1"/>
    </source>
</evidence>
<feature type="compositionally biased region" description="Low complexity" evidence="1">
    <location>
        <begin position="303"/>
        <end position="319"/>
    </location>
</feature>
<reference evidence="3 4" key="1">
    <citation type="journal article" date="2013" name="Curr. Biol.">
        <title>The Genome of the Foraminiferan Reticulomyxa filosa.</title>
        <authorList>
            <person name="Glockner G."/>
            <person name="Hulsmann N."/>
            <person name="Schleicher M."/>
            <person name="Noegel A.A."/>
            <person name="Eichinger L."/>
            <person name="Gallinger C."/>
            <person name="Pawlowski J."/>
            <person name="Sierra R."/>
            <person name="Euteneuer U."/>
            <person name="Pillet L."/>
            <person name="Moustafa A."/>
            <person name="Platzer M."/>
            <person name="Groth M."/>
            <person name="Szafranski K."/>
            <person name="Schliwa M."/>
        </authorList>
    </citation>
    <scope>NUCLEOTIDE SEQUENCE [LARGE SCALE GENOMIC DNA]</scope>
</reference>
<feature type="region of interest" description="Disordered" evidence="1">
    <location>
        <begin position="541"/>
        <end position="579"/>
    </location>
</feature>
<keyword evidence="2" id="KW-0472">Membrane</keyword>
<dbReference type="PANTHER" id="PTHR45957">
    <property type="entry name" value="ANAPHASE-PROMOTING COMPLEX SUBUNIT 2"/>
    <property type="match status" value="1"/>
</dbReference>
<dbReference type="InterPro" id="IPR044554">
    <property type="entry name" value="ANAPC2"/>
</dbReference>
<keyword evidence="4" id="KW-1185">Reference proteome</keyword>
<dbReference type="EMBL" id="ASPP01003416">
    <property type="protein sequence ID" value="ETO33402.1"/>
    <property type="molecule type" value="Genomic_DNA"/>
</dbReference>
<dbReference type="GO" id="GO:0005680">
    <property type="term" value="C:anaphase-promoting complex"/>
    <property type="evidence" value="ECO:0007669"/>
    <property type="project" value="TreeGrafter"/>
</dbReference>
<sequence length="610" mass="70280">MHLFNSCRNASKRTASTQKKVRNSSDVFIKLQQQVEDLVYVTFFSSECKEFQLLFKLFFEYGFIHFKRVFEMMKEHNGDWSEMEEDSQCTAAIAQSDKKHSSFLDETNMESKEWEKRKAHCAATSQKLLNDSNVKQFQWICYKLDRLKWLQQLQPLVLNVAHRYIDQELLRCYAANPNQSLVRCHNAQMETDPAILSPNVCTAYDVFMKKGLLRQFQLWNTNVVLKWIHLVFVREELPLGHVYIYIYVHTCLLVIIRIALCVGTHKTQKEIEHASVQNKDYLNISCFGGVRKRRKLSHTNRKTSSSPTSSDSSFQSQPQRQHRHQSQPHSQSQPQSQPQSQSQSQSQSSSCSSSKQRSMAWLQTGCENWLHNPLIKTIRTSLESLLYEKFGRMRINELFDIIMQLARAANKGTALIQKTPVALGCTNQCNCGHVHINRQNTSNARSLWSGMYAISMFPFPLSFFFFWQIALFHVTCLQTLFKKKTLQIVGEPIALYLRGRDDAIRCVVNNLFQDEINENQEVVRKGLLREYQEKKVSHQCESAAGRRGNVHGDGQADNSNPTQDVLDTANSDDVEDNEDDLIDIKELASRGVANSLHIQTNREECSKGRG</sequence>
<gene>
    <name evidence="3" type="ORF">RFI_03705</name>
</gene>
<accession>X6P705</accession>
<dbReference type="PANTHER" id="PTHR45957:SF1">
    <property type="entry name" value="ANAPHASE-PROMOTING COMPLEX SUBUNIT 2"/>
    <property type="match status" value="1"/>
</dbReference>
<feature type="compositionally biased region" description="Low complexity" evidence="1">
    <location>
        <begin position="327"/>
        <end position="351"/>
    </location>
</feature>
<evidence type="ECO:0000256" key="2">
    <source>
        <dbReference type="SAM" id="Phobius"/>
    </source>
</evidence>
<dbReference type="Proteomes" id="UP000023152">
    <property type="component" value="Unassembled WGS sequence"/>
</dbReference>